<sequence length="577" mass="62603">MVTDTLQERGRGGGRALGLSVPPVLALLAVLAVLPTLLSLRLTLPVGPFYWDLFIYFDGANRVFDGQMPAADFFAPGGPLGYWLFAGTLALFPEGQPLLIAQWCLLAVTAPLMALVLVDVDKRSRTLAFALLVPFLVFSLLPVNVEEYYFYPGIDGFGIYNRHTSQLLYVLAAALVFVESRRRLLPVIAGAMLALFLVKITGFVAGGLLCALAFCAGRVDLRGALAVAAAFVLGLGLLQATTGVVLPYLADIAALVSMNTDSLLPRFIQASSIHFRVVGPIAVLVVALLWLDGRSMLRRLGGLRPADALATARDLADRDLVWLGATAFAALFFETQNTGGQGFIFVWPVLLRILVRANRFKGAAFVTVIALVAAASLPTFMQVAQRGARALVGQVNYVALPHQHLKTLGSVSQRPEVVERARKLMTAYAGFPETWRYFSAQKMLPSFTLYTEPDFQLTWLMAADEAAGAILAYEAQHGVRFETIMNINFVNPFPYLLDRHGTRLVAIGADPFRAVPDPDAAVLDAVRGTDLVLYPKCPVTDANDKLLSLYAPALIGHDRIALSRCWDAFVRPGLAAR</sequence>
<dbReference type="EMBL" id="CP113520">
    <property type="protein sequence ID" value="WAJ30565.1"/>
    <property type="molecule type" value="Genomic_DNA"/>
</dbReference>
<name>A0ACD4NU36_9HYPH</name>
<gene>
    <name evidence="1" type="ORF">OXU80_10310</name>
</gene>
<evidence type="ECO:0000313" key="1">
    <source>
        <dbReference type="EMBL" id="WAJ30565.1"/>
    </source>
</evidence>
<reference evidence="1" key="1">
    <citation type="submission" date="2022-11" db="EMBL/GenBank/DDBJ databases">
        <title>beta-Carotene-producing bacterium, Jeongeuplla avenae sp. nov., alleviates the salt stress of Arabidopsis seedlings.</title>
        <authorList>
            <person name="Jiang L."/>
            <person name="Lee J."/>
        </authorList>
    </citation>
    <scope>NUCLEOTIDE SEQUENCE</scope>
    <source>
        <strain evidence="1">DY_R2A_6</strain>
    </source>
</reference>
<keyword evidence="2" id="KW-1185">Reference proteome</keyword>
<dbReference type="Proteomes" id="UP001163223">
    <property type="component" value="Chromosome"/>
</dbReference>
<organism evidence="1 2">
    <name type="scientific">Antarcticirhabdus aurantiaca</name>
    <dbReference type="NCBI Taxonomy" id="2606717"/>
    <lineage>
        <taxon>Bacteria</taxon>
        <taxon>Pseudomonadati</taxon>
        <taxon>Pseudomonadota</taxon>
        <taxon>Alphaproteobacteria</taxon>
        <taxon>Hyphomicrobiales</taxon>
        <taxon>Aurantimonadaceae</taxon>
        <taxon>Antarcticirhabdus</taxon>
    </lineage>
</organism>
<accession>A0ACD4NU36</accession>
<protein>
    <submittedName>
        <fullName evidence="1">Uncharacterized protein</fullName>
    </submittedName>
</protein>
<evidence type="ECO:0000313" key="2">
    <source>
        <dbReference type="Proteomes" id="UP001163223"/>
    </source>
</evidence>
<proteinExistence type="predicted"/>